<reference evidence="7 8" key="1">
    <citation type="submission" date="2019-09" db="EMBL/GenBank/DDBJ databases">
        <title>Segnochrobactrum spirostomi gen. nov., sp. nov., isolated from the ciliate Spirostomum cf. yagiui and description of a novel family, Segnochrobactraceae fam. nov. within the order Rhizobiales of the class Alphaproteobacteria.</title>
        <authorList>
            <person name="Akter S."/>
            <person name="Shazib S.U.A."/>
            <person name="Shin M.K."/>
        </authorList>
    </citation>
    <scope>NUCLEOTIDE SEQUENCE [LARGE SCALE GENOMIC DNA]</scope>
    <source>
        <strain evidence="7 8">Sp-1</strain>
    </source>
</reference>
<name>A0A6A7XZF7_9HYPH</name>
<evidence type="ECO:0000256" key="3">
    <source>
        <dbReference type="ARBA" id="ARBA00022989"/>
    </source>
</evidence>
<dbReference type="InterPro" id="IPR009915">
    <property type="entry name" value="NnrU_dom"/>
</dbReference>
<evidence type="ECO:0000313" key="7">
    <source>
        <dbReference type="EMBL" id="MQT11291.1"/>
    </source>
</evidence>
<dbReference type="Pfam" id="PF07298">
    <property type="entry name" value="NnrU"/>
    <property type="match status" value="1"/>
</dbReference>
<feature type="transmembrane region" description="Helical" evidence="5">
    <location>
        <begin position="125"/>
        <end position="142"/>
    </location>
</feature>
<dbReference type="Proteomes" id="UP000332515">
    <property type="component" value="Unassembled WGS sequence"/>
</dbReference>
<evidence type="ECO:0000256" key="5">
    <source>
        <dbReference type="SAM" id="Phobius"/>
    </source>
</evidence>
<gene>
    <name evidence="7" type="ORF">F0357_01105</name>
</gene>
<dbReference type="EMBL" id="VWNA01000001">
    <property type="protein sequence ID" value="MQT11291.1"/>
    <property type="molecule type" value="Genomic_DNA"/>
</dbReference>
<feature type="transmembrane region" description="Helical" evidence="5">
    <location>
        <begin position="35"/>
        <end position="54"/>
    </location>
</feature>
<evidence type="ECO:0000313" key="8">
    <source>
        <dbReference type="Proteomes" id="UP000332515"/>
    </source>
</evidence>
<comment type="caution">
    <text evidence="7">The sequence shown here is derived from an EMBL/GenBank/DDBJ whole genome shotgun (WGS) entry which is preliminary data.</text>
</comment>
<dbReference type="RefSeq" id="WP_153477804.1">
    <property type="nucleotide sequence ID" value="NZ_VWNA01000001.1"/>
</dbReference>
<comment type="subcellular location">
    <subcellularLocation>
        <location evidence="1">Membrane</location>
        <topology evidence="1">Multi-pass membrane protein</topology>
    </subcellularLocation>
</comment>
<dbReference type="GO" id="GO:0016020">
    <property type="term" value="C:membrane"/>
    <property type="evidence" value="ECO:0007669"/>
    <property type="project" value="UniProtKB-SubCell"/>
</dbReference>
<evidence type="ECO:0000256" key="1">
    <source>
        <dbReference type="ARBA" id="ARBA00004141"/>
    </source>
</evidence>
<accession>A0A6A7XZF7</accession>
<evidence type="ECO:0000256" key="2">
    <source>
        <dbReference type="ARBA" id="ARBA00022692"/>
    </source>
</evidence>
<protein>
    <submittedName>
        <fullName evidence="7">NnrU family protein</fullName>
    </submittedName>
</protein>
<proteinExistence type="predicted"/>
<feature type="transmembrane region" description="Helical" evidence="5">
    <location>
        <begin position="75"/>
        <end position="92"/>
    </location>
</feature>
<dbReference type="AlphaFoldDB" id="A0A6A7XZF7"/>
<sequence>MVILAVGLFLFLGSHLLPGTRLKDRLSAHFGERGYRMGFALASGLGFVLTLYGYHAARNAGPMILYDPPLWLRHVTMGLMLIAIILLVATYIPGRIRLYVRHPMVTAVLIWAFAHLLANGDSASVILFAAFLAWAILDRISLKRRETAGLVTVTGGPWRNDLLAVGVGLLLYAAIVLRLHAWVIGVPVI</sequence>
<feature type="domain" description="NnrU" evidence="6">
    <location>
        <begin position="3"/>
        <end position="187"/>
    </location>
</feature>
<evidence type="ECO:0000259" key="6">
    <source>
        <dbReference type="Pfam" id="PF07298"/>
    </source>
</evidence>
<organism evidence="7 8">
    <name type="scientific">Segnochrobactrum spirostomi</name>
    <dbReference type="NCBI Taxonomy" id="2608987"/>
    <lineage>
        <taxon>Bacteria</taxon>
        <taxon>Pseudomonadati</taxon>
        <taxon>Pseudomonadota</taxon>
        <taxon>Alphaproteobacteria</taxon>
        <taxon>Hyphomicrobiales</taxon>
        <taxon>Segnochrobactraceae</taxon>
        <taxon>Segnochrobactrum</taxon>
    </lineage>
</organism>
<keyword evidence="8" id="KW-1185">Reference proteome</keyword>
<keyword evidence="3 5" id="KW-1133">Transmembrane helix</keyword>
<feature type="transmembrane region" description="Helical" evidence="5">
    <location>
        <begin position="162"/>
        <end position="184"/>
    </location>
</feature>
<keyword evidence="4 5" id="KW-0472">Membrane</keyword>
<evidence type="ECO:0000256" key="4">
    <source>
        <dbReference type="ARBA" id="ARBA00023136"/>
    </source>
</evidence>
<keyword evidence="2 5" id="KW-0812">Transmembrane</keyword>